<proteinExistence type="predicted"/>
<keyword evidence="2" id="KW-1185">Reference proteome</keyword>
<evidence type="ECO:0000313" key="1">
    <source>
        <dbReference type="EMBL" id="MBB3165448.1"/>
    </source>
</evidence>
<dbReference type="Proteomes" id="UP000542811">
    <property type="component" value="Unassembled WGS sequence"/>
</dbReference>
<sequence>MPRRDGDLVLFFPVTTKQPEASRFAVEVPAIEKGRAGLDADRRLWIIFDEFNTDIVGNSFYLEPEPQPAASARPSSCRCCANSSVAASRPRRSADSADLWLVIASLPLGLLQLSQIVSAAPRVESFDLVLPVGADPAGYAWAIPSAIVGGIDKGASKDEVQDQPSLTAPV</sequence>
<name>A0ABR6GGP1_9HYPH</name>
<evidence type="ECO:0000313" key="2">
    <source>
        <dbReference type="Proteomes" id="UP000542811"/>
    </source>
</evidence>
<accession>A0ABR6GGP1</accession>
<organism evidence="1 2">
    <name type="scientific">Rhizobium laguerreae</name>
    <dbReference type="NCBI Taxonomy" id="1076926"/>
    <lineage>
        <taxon>Bacteria</taxon>
        <taxon>Pseudomonadati</taxon>
        <taxon>Pseudomonadota</taxon>
        <taxon>Alphaproteobacteria</taxon>
        <taxon>Hyphomicrobiales</taxon>
        <taxon>Rhizobiaceae</taxon>
        <taxon>Rhizobium/Agrobacterium group</taxon>
        <taxon>Rhizobium</taxon>
    </lineage>
</organism>
<reference evidence="1 2" key="1">
    <citation type="submission" date="2020-08" db="EMBL/GenBank/DDBJ databases">
        <title>Genomic Encyclopedia of Type Strains, Phase III (KMG-III): the genomes of soil and plant-associated and newly described type strains.</title>
        <authorList>
            <person name="Whitman W."/>
        </authorList>
    </citation>
    <scope>NUCLEOTIDE SEQUENCE [LARGE SCALE GENOMIC DNA]</scope>
    <source>
        <strain evidence="1 2">CECT 8280</strain>
    </source>
</reference>
<gene>
    <name evidence="1" type="ORF">FHS25_005957</name>
</gene>
<comment type="caution">
    <text evidence="1">The sequence shown here is derived from an EMBL/GenBank/DDBJ whole genome shotgun (WGS) entry which is preliminary data.</text>
</comment>
<dbReference type="EMBL" id="JACHXX010000010">
    <property type="protein sequence ID" value="MBB3165448.1"/>
    <property type="molecule type" value="Genomic_DNA"/>
</dbReference>
<protein>
    <submittedName>
        <fullName evidence="1">Uncharacterized protein</fullName>
    </submittedName>
</protein>